<accession>A0A5B7IU45</accession>
<dbReference type="AlphaFoldDB" id="A0A5B7IU45"/>
<evidence type="ECO:0000313" key="2">
    <source>
        <dbReference type="Proteomes" id="UP000324222"/>
    </source>
</evidence>
<dbReference type="Proteomes" id="UP000324222">
    <property type="component" value="Unassembled WGS sequence"/>
</dbReference>
<organism evidence="1 2">
    <name type="scientific">Portunus trituberculatus</name>
    <name type="common">Swimming crab</name>
    <name type="synonym">Neptunus trituberculatus</name>
    <dbReference type="NCBI Taxonomy" id="210409"/>
    <lineage>
        <taxon>Eukaryota</taxon>
        <taxon>Metazoa</taxon>
        <taxon>Ecdysozoa</taxon>
        <taxon>Arthropoda</taxon>
        <taxon>Crustacea</taxon>
        <taxon>Multicrustacea</taxon>
        <taxon>Malacostraca</taxon>
        <taxon>Eumalacostraca</taxon>
        <taxon>Eucarida</taxon>
        <taxon>Decapoda</taxon>
        <taxon>Pleocyemata</taxon>
        <taxon>Brachyura</taxon>
        <taxon>Eubrachyura</taxon>
        <taxon>Portunoidea</taxon>
        <taxon>Portunidae</taxon>
        <taxon>Portuninae</taxon>
        <taxon>Portunus</taxon>
    </lineage>
</organism>
<protein>
    <submittedName>
        <fullName evidence="1">Uncharacterized protein</fullName>
    </submittedName>
</protein>
<keyword evidence="2" id="KW-1185">Reference proteome</keyword>
<evidence type="ECO:0000313" key="1">
    <source>
        <dbReference type="EMBL" id="MPC85659.1"/>
    </source>
</evidence>
<sequence>MLIITTPPHSHTPHALLLLTIHQPQHPRIPSARLPDTHAHTSPGRDAWRGCVGVPRLPVESFVNKILEEERRPLWEKERGGE</sequence>
<gene>
    <name evidence="1" type="ORF">E2C01_080441</name>
</gene>
<proteinExistence type="predicted"/>
<dbReference type="EMBL" id="VSRR010069128">
    <property type="protein sequence ID" value="MPC85659.1"/>
    <property type="molecule type" value="Genomic_DNA"/>
</dbReference>
<comment type="caution">
    <text evidence="1">The sequence shown here is derived from an EMBL/GenBank/DDBJ whole genome shotgun (WGS) entry which is preliminary data.</text>
</comment>
<reference evidence="1 2" key="1">
    <citation type="submission" date="2019-05" db="EMBL/GenBank/DDBJ databases">
        <title>Another draft genome of Portunus trituberculatus and its Hox gene families provides insights of decapod evolution.</title>
        <authorList>
            <person name="Jeong J.-H."/>
            <person name="Song I."/>
            <person name="Kim S."/>
            <person name="Choi T."/>
            <person name="Kim D."/>
            <person name="Ryu S."/>
            <person name="Kim W."/>
        </authorList>
    </citation>
    <scope>NUCLEOTIDE SEQUENCE [LARGE SCALE GENOMIC DNA]</scope>
    <source>
        <tissue evidence="1">Muscle</tissue>
    </source>
</reference>
<name>A0A5B7IU45_PORTR</name>